<organism evidence="3 4">
    <name type="scientific">Brevibacillus reuszeri</name>
    <dbReference type="NCBI Taxonomy" id="54915"/>
    <lineage>
        <taxon>Bacteria</taxon>
        <taxon>Bacillati</taxon>
        <taxon>Bacillota</taxon>
        <taxon>Bacilli</taxon>
        <taxon>Bacillales</taxon>
        <taxon>Paenibacillaceae</taxon>
        <taxon>Brevibacillus</taxon>
    </lineage>
</organism>
<dbReference type="PANTHER" id="PTHR40453:SF1">
    <property type="entry name" value="PROTEIN YOEF"/>
    <property type="match status" value="1"/>
</dbReference>
<evidence type="ECO:0000313" key="3">
    <source>
        <dbReference type="EMBL" id="KNB71691.1"/>
    </source>
</evidence>
<dbReference type="PIRSF" id="PIRSF036409">
    <property type="entry name" value="EutP_PduV"/>
    <property type="match status" value="1"/>
</dbReference>
<keyword evidence="5" id="KW-1185">Reference proteome</keyword>
<reference evidence="3" key="2">
    <citation type="submission" date="2015-07" db="EMBL/GenBank/DDBJ databases">
        <title>MeaNS - Measles Nucleotide Surveillance Program.</title>
        <authorList>
            <person name="Tran T."/>
            <person name="Druce J."/>
        </authorList>
    </citation>
    <scope>NUCLEOTIDE SEQUENCE</scope>
    <source>
        <strain evidence="3">DSM 9887</strain>
    </source>
</reference>
<dbReference type="CDD" id="cd00882">
    <property type="entry name" value="Ras_like_GTPase"/>
    <property type="match status" value="1"/>
</dbReference>
<name>A0A0K9YSN8_9BACL</name>
<dbReference type="InterPro" id="IPR012381">
    <property type="entry name" value="EutP_PduV"/>
</dbReference>
<dbReference type="PANTHER" id="PTHR40453">
    <property type="entry name" value="PROTEIN YOEF"/>
    <property type="match status" value="1"/>
</dbReference>
<dbReference type="InterPro" id="IPR027417">
    <property type="entry name" value="P-loop_NTPase"/>
</dbReference>
<dbReference type="OrthoDB" id="6179at2"/>
<evidence type="ECO:0000256" key="1">
    <source>
        <dbReference type="PIRNR" id="PIRNR036409"/>
    </source>
</evidence>
<comment type="similarity">
    <text evidence="1">Belongs to the EutP/PduV family.</text>
</comment>
<dbReference type="Proteomes" id="UP000036834">
    <property type="component" value="Unassembled WGS sequence"/>
</dbReference>
<dbReference type="Gene3D" id="3.40.50.300">
    <property type="entry name" value="P-loop containing nucleotide triphosphate hydrolases"/>
    <property type="match status" value="1"/>
</dbReference>
<evidence type="ECO:0000313" key="2">
    <source>
        <dbReference type="EMBL" id="GED67364.1"/>
    </source>
</evidence>
<dbReference type="RefSeq" id="WP_049740733.1">
    <property type="nucleotide sequence ID" value="NZ_BJON01000004.1"/>
</dbReference>
<gene>
    <name evidence="3" type="ORF">ADS79_23335</name>
    <name evidence="2" type="ORF">BRE01_10660</name>
</gene>
<dbReference type="GO" id="GO:0005524">
    <property type="term" value="F:ATP binding"/>
    <property type="evidence" value="ECO:0007669"/>
    <property type="project" value="UniProtKB-UniRule"/>
</dbReference>
<dbReference type="SUPFAM" id="SSF52540">
    <property type="entry name" value="P-loop containing nucleoside triphosphate hydrolases"/>
    <property type="match status" value="1"/>
</dbReference>
<reference evidence="4" key="1">
    <citation type="submission" date="2015-07" db="EMBL/GenBank/DDBJ databases">
        <title>Genome sequencing project for genomic taxonomy and phylogenomics of Bacillus-like bacteria.</title>
        <authorList>
            <person name="Liu B."/>
            <person name="Wang J."/>
            <person name="Zhu Y."/>
            <person name="Liu G."/>
            <person name="Chen Q."/>
            <person name="Chen Z."/>
            <person name="Lan J."/>
            <person name="Che J."/>
            <person name="Ge C."/>
            <person name="Shi H."/>
            <person name="Pan Z."/>
            <person name="Liu X."/>
        </authorList>
    </citation>
    <scope>NUCLEOTIDE SEQUENCE [LARGE SCALE GENOMIC DNA]</scope>
    <source>
        <strain evidence="4">DSM 9887</strain>
    </source>
</reference>
<dbReference type="EMBL" id="BJON01000004">
    <property type="protein sequence ID" value="GED67364.1"/>
    <property type="molecule type" value="Genomic_DNA"/>
</dbReference>
<proteinExistence type="inferred from homology"/>
<dbReference type="GO" id="GO:0006576">
    <property type="term" value="P:biogenic amine metabolic process"/>
    <property type="evidence" value="ECO:0007669"/>
    <property type="project" value="InterPro"/>
</dbReference>
<accession>A0A0K9YSN8</accession>
<dbReference type="Proteomes" id="UP000319578">
    <property type="component" value="Unassembled WGS sequence"/>
</dbReference>
<evidence type="ECO:0000313" key="4">
    <source>
        <dbReference type="Proteomes" id="UP000036834"/>
    </source>
</evidence>
<sequence>MTGRVMIIGAIEAGKSSLVKALFNDEQPARKTQALEYRDWVIDTPGEYSENPMFYRTLMATSLEAELIVMVQDATRERNYFPPGFSQGFPQPCVGVITKMDHPDANIERAEGFLRQSLGNGNIFRTSSYTSEGVPELRAYLQEIVNQ</sequence>
<keyword evidence="1" id="KW-0547">Nucleotide-binding</keyword>
<reference evidence="2 5" key="3">
    <citation type="submission" date="2019-06" db="EMBL/GenBank/DDBJ databases">
        <title>Whole genome shotgun sequence of Brevibacillus reuszeri NBRC 15719.</title>
        <authorList>
            <person name="Hosoyama A."/>
            <person name="Uohara A."/>
            <person name="Ohji S."/>
            <person name="Ichikawa N."/>
        </authorList>
    </citation>
    <scope>NUCLEOTIDE SEQUENCE [LARGE SCALE GENOMIC DNA]</scope>
    <source>
        <strain evidence="2 5">NBRC 15719</strain>
    </source>
</reference>
<dbReference type="NCBIfam" id="TIGR02528">
    <property type="entry name" value="EutP"/>
    <property type="match status" value="1"/>
</dbReference>
<comment type="caution">
    <text evidence="3">The sequence shown here is derived from an EMBL/GenBank/DDBJ whole genome shotgun (WGS) entry which is preliminary data.</text>
</comment>
<dbReference type="AlphaFoldDB" id="A0A0K9YSN8"/>
<protein>
    <submittedName>
        <fullName evidence="3">Ethanolamine utilization protein EutP</fullName>
    </submittedName>
</protein>
<dbReference type="PATRIC" id="fig|54915.3.peg.3803"/>
<dbReference type="EMBL" id="LGIQ01000009">
    <property type="protein sequence ID" value="KNB71691.1"/>
    <property type="molecule type" value="Genomic_DNA"/>
</dbReference>
<dbReference type="Pfam" id="PF10662">
    <property type="entry name" value="PduV-EutP"/>
    <property type="match status" value="1"/>
</dbReference>
<dbReference type="STRING" id="54915.ADS79_23335"/>
<evidence type="ECO:0000313" key="5">
    <source>
        <dbReference type="Proteomes" id="UP000319578"/>
    </source>
</evidence>